<organism evidence="3 4">
    <name type="scientific">Candidatus Argoarchaeum ethanivorans</name>
    <dbReference type="NCBI Taxonomy" id="2608793"/>
    <lineage>
        <taxon>Archaea</taxon>
        <taxon>Methanobacteriati</taxon>
        <taxon>Methanobacteriota</taxon>
        <taxon>Stenosarchaea group</taxon>
        <taxon>Methanomicrobia</taxon>
        <taxon>Methanosarcinales</taxon>
        <taxon>Methanosarcinales incertae sedis</taxon>
        <taxon>GOM Arc I cluster</taxon>
        <taxon>Candidatus Argoarchaeum</taxon>
    </lineage>
</organism>
<protein>
    <submittedName>
        <fullName evidence="3">RAMP superfamily protein</fullName>
    </submittedName>
</protein>
<evidence type="ECO:0000313" key="4">
    <source>
        <dbReference type="Proteomes" id="UP000639006"/>
    </source>
</evidence>
<gene>
    <name evidence="3" type="ORF">DIAAKJNI_00312</name>
</gene>
<sequence>MVPTTLEIKTLTPIWTGDADGKCSEIKETGIIGSMRWWYEAIVRGLGGYACDPTSDDKCELDDKKLKKSLESGMSVQDAMDEQICPACQLFGCTGWRRRFRVEIESVDAVELNFVNKLSDINAGWWIRKTLNADPKAFYFSNTAKLKLISEDKEIENKILVLLKLIEDIGSFGAKAQNGFGLTEFIFDRELTKQILHDEVVRYNKKNPNKSNPSEFRALNNFYKFMVRIESIDGMMKRFGENQKSQDYLLTGFTLKYFLRKRIKEFDDNKISTLVLNFEEIKTRIKNKTPIKKYNKVSKIAARTLFGSDFEDENSKWASLVEVSHIYKKDGVYQFRVVCFLPKIVTYDDINIKFDISSVIDVIRDLLNEVLGDSIKIGEVWSGMEIFDNLFED</sequence>
<proteinExistence type="predicted"/>
<dbReference type="NCBIfam" id="TIGR01894">
    <property type="entry name" value="cas_TM1795_cmr1"/>
    <property type="match status" value="1"/>
</dbReference>
<dbReference type="CDD" id="cd00146">
    <property type="entry name" value="PKD"/>
    <property type="match status" value="1"/>
</dbReference>
<reference evidence="3" key="1">
    <citation type="submission" date="2020-10" db="EMBL/GenBank/DDBJ databases">
        <authorList>
            <person name="Hahn C.J."/>
            <person name="Laso-Perez R."/>
            <person name="Vulcano F."/>
            <person name="Vaziourakis K.-M."/>
            <person name="Stokke R."/>
            <person name="Steen I.H."/>
            <person name="Teske A."/>
            <person name="Boetius A."/>
            <person name="Liebeke M."/>
            <person name="Amann R."/>
            <person name="Knittel K."/>
        </authorList>
    </citation>
    <scope>NUCLEOTIDE SEQUENCE</scope>
    <source>
        <strain evidence="3">Gfbio:e3339647-f889-4370-9287-4fb5cb688e4c:AG392M11_GoMArc1</strain>
    </source>
</reference>
<accession>A0A811TA44</accession>
<comment type="caution">
    <text evidence="3">The sequence shown here is derived from an EMBL/GenBank/DDBJ whole genome shotgun (WGS) entry which is preliminary data.</text>
</comment>
<dbReference type="Proteomes" id="UP000639006">
    <property type="component" value="Unassembled WGS sequence"/>
</dbReference>
<keyword evidence="1" id="KW-0051">Antiviral defense</keyword>
<evidence type="ECO:0000259" key="2">
    <source>
        <dbReference type="Pfam" id="PF03787"/>
    </source>
</evidence>
<dbReference type="AlphaFoldDB" id="A0A811TA44"/>
<dbReference type="GO" id="GO:0051607">
    <property type="term" value="P:defense response to virus"/>
    <property type="evidence" value="ECO:0007669"/>
    <property type="project" value="UniProtKB-KW"/>
</dbReference>
<feature type="domain" description="CRISPR type III-associated protein" evidence="2">
    <location>
        <begin position="7"/>
        <end position="182"/>
    </location>
</feature>
<dbReference type="Pfam" id="PF03787">
    <property type="entry name" value="RAMPs"/>
    <property type="match status" value="1"/>
</dbReference>
<name>A0A811TA44_9EURY</name>
<dbReference type="EMBL" id="CAJHIQ010000013">
    <property type="protein sequence ID" value="CAD6492493.1"/>
    <property type="molecule type" value="Genomic_DNA"/>
</dbReference>
<dbReference type="InterPro" id="IPR005537">
    <property type="entry name" value="RAMP_III_fam"/>
</dbReference>
<evidence type="ECO:0000313" key="3">
    <source>
        <dbReference type="EMBL" id="CAD6492493.1"/>
    </source>
</evidence>
<dbReference type="InterPro" id="IPR007522">
    <property type="entry name" value="CRISPR-assoc_prot_TM1795"/>
</dbReference>
<evidence type="ECO:0000256" key="1">
    <source>
        <dbReference type="ARBA" id="ARBA00023118"/>
    </source>
</evidence>